<dbReference type="Proteomes" id="UP000004095">
    <property type="component" value="Unassembled WGS sequence"/>
</dbReference>
<evidence type="ECO:0000259" key="6">
    <source>
        <dbReference type="Pfam" id="PF00082"/>
    </source>
</evidence>
<evidence type="ECO:0000256" key="3">
    <source>
        <dbReference type="ARBA" id="ARBA00022801"/>
    </source>
</evidence>
<dbReference type="CDD" id="cd00306">
    <property type="entry name" value="Peptidases_S8_S53"/>
    <property type="match status" value="1"/>
</dbReference>
<dbReference type="PANTHER" id="PTHR43806:SF11">
    <property type="entry name" value="CEREVISIN-RELATED"/>
    <property type="match status" value="1"/>
</dbReference>
<evidence type="ECO:0000256" key="1">
    <source>
        <dbReference type="ARBA" id="ARBA00011073"/>
    </source>
</evidence>
<evidence type="ECO:0000256" key="4">
    <source>
        <dbReference type="ARBA" id="ARBA00022825"/>
    </source>
</evidence>
<dbReference type="InterPro" id="IPR050131">
    <property type="entry name" value="Peptidase_S8_subtilisin-like"/>
</dbReference>
<dbReference type="InterPro" id="IPR000209">
    <property type="entry name" value="Peptidase_S8/S53_dom"/>
</dbReference>
<sequence length="514" mass="55795">MLIAVTAFLMGSCSTRTEDNVTPDPQQSVELVNKATRDKIIADNLKTKGEFEWAWVDNATLFSAITDGNDGSMTVGYMPEGFKNINTRMHEIDVKSSEWVKAKEQLISDIQAVYKKYGINKTRKELVLREHDVLPFFKVSVSIVQVVDLVRNSPKVRYAEPSTYNFTMPGQNNHRITGSPGCGSETSGTIPSADYFRASDNALVSWHLEKNRVTQAWGISGKGRNINLGVIDTGTSPAQPKLGSSFNGGYSNVGRRIQRYGTFAPSVWFWQKRKIDGPNDDCGHGTSMSGVMAAPRTTDGTPTGVAYESNLYAVRGTDDVMLNSGDEQDGVSDALVLLANKNTHIISMSLGNLWSVGQIADAVRYAYGKGKMIFSAAGTSFSWANNIVGVIFPATMSEILAVTGVTDRNGYKECHNCHYGRKVDFVLVMQRDGSSSRTALTLPMSGNSPDQVGGSSVATATMAGIAALVWSTNPSQSRATVLQRLKSSAEFYPNRNSSFGWGKVDAYKAVASVQ</sequence>
<reference evidence="7 8" key="1">
    <citation type="submission" date="2007-01" db="EMBL/GenBank/DDBJ databases">
        <authorList>
            <person name="Haygood M."/>
            <person name="Podell S."/>
            <person name="Anderson C."/>
            <person name="Hopkinson B."/>
            <person name="Roe K."/>
            <person name="Barbeau K."/>
            <person name="Gaasterland T."/>
            <person name="Ferriera S."/>
            <person name="Johnson J."/>
            <person name="Kravitz S."/>
            <person name="Beeson K."/>
            <person name="Sutton G."/>
            <person name="Rogers Y.-H."/>
            <person name="Friedman R."/>
            <person name="Frazier M."/>
            <person name="Venter J.C."/>
        </authorList>
    </citation>
    <scope>NUCLEOTIDE SEQUENCE [LARGE SCALE GENOMIC DNA]</scope>
    <source>
        <strain evidence="7 8">ATCC 23134</strain>
    </source>
</reference>
<dbReference type="InterPro" id="IPR015500">
    <property type="entry name" value="Peptidase_S8_subtilisin-rel"/>
</dbReference>
<dbReference type="InterPro" id="IPR036852">
    <property type="entry name" value="Peptidase_S8/S53_dom_sf"/>
</dbReference>
<dbReference type="Gene3D" id="3.40.50.200">
    <property type="entry name" value="Peptidase S8/S53 domain"/>
    <property type="match status" value="1"/>
</dbReference>
<organism evidence="7 8">
    <name type="scientific">Microscilla marina ATCC 23134</name>
    <dbReference type="NCBI Taxonomy" id="313606"/>
    <lineage>
        <taxon>Bacteria</taxon>
        <taxon>Pseudomonadati</taxon>
        <taxon>Bacteroidota</taxon>
        <taxon>Cytophagia</taxon>
        <taxon>Cytophagales</taxon>
        <taxon>Microscillaceae</taxon>
        <taxon>Microscilla</taxon>
    </lineage>
</organism>
<feature type="domain" description="Peptidase S8/S53" evidence="6">
    <location>
        <begin position="223"/>
        <end position="502"/>
    </location>
</feature>
<dbReference type="GO" id="GO:0006508">
    <property type="term" value="P:proteolysis"/>
    <property type="evidence" value="ECO:0007669"/>
    <property type="project" value="UniProtKB-KW"/>
</dbReference>
<dbReference type="SUPFAM" id="SSF52743">
    <property type="entry name" value="Subtilisin-like"/>
    <property type="match status" value="1"/>
</dbReference>
<dbReference type="GO" id="GO:0004252">
    <property type="term" value="F:serine-type endopeptidase activity"/>
    <property type="evidence" value="ECO:0007669"/>
    <property type="project" value="UniProtKB-UniRule"/>
</dbReference>
<comment type="caution">
    <text evidence="7">The sequence shown here is derived from an EMBL/GenBank/DDBJ whole genome shotgun (WGS) entry which is preliminary data.</text>
</comment>
<dbReference type="EMBL" id="AAWS01000011">
    <property type="protein sequence ID" value="EAY29317.1"/>
    <property type="molecule type" value="Genomic_DNA"/>
</dbReference>
<dbReference type="PANTHER" id="PTHR43806">
    <property type="entry name" value="PEPTIDASE S8"/>
    <property type="match status" value="1"/>
</dbReference>
<feature type="active site" description="Charge relay system" evidence="5">
    <location>
        <position position="284"/>
    </location>
</feature>
<dbReference type="eggNOG" id="COG1404">
    <property type="taxonomic scope" value="Bacteria"/>
</dbReference>
<dbReference type="PROSITE" id="PS51892">
    <property type="entry name" value="SUBTILASE"/>
    <property type="match status" value="1"/>
</dbReference>
<keyword evidence="3 5" id="KW-0378">Hydrolase</keyword>
<feature type="active site" description="Charge relay system" evidence="5">
    <location>
        <position position="232"/>
    </location>
</feature>
<protein>
    <submittedName>
        <fullName evidence="7">Thermitase, putative</fullName>
    </submittedName>
</protein>
<evidence type="ECO:0000256" key="2">
    <source>
        <dbReference type="ARBA" id="ARBA00022670"/>
    </source>
</evidence>
<keyword evidence="4 5" id="KW-0720">Serine protease</keyword>
<evidence type="ECO:0000313" key="8">
    <source>
        <dbReference type="Proteomes" id="UP000004095"/>
    </source>
</evidence>
<name>A1ZJL4_MICM2</name>
<feature type="active site" description="Charge relay system" evidence="5">
    <location>
        <position position="456"/>
    </location>
</feature>
<evidence type="ECO:0000313" key="7">
    <source>
        <dbReference type="EMBL" id="EAY29317.1"/>
    </source>
</evidence>
<dbReference type="AlphaFoldDB" id="A1ZJL4"/>
<evidence type="ECO:0000256" key="5">
    <source>
        <dbReference type="PROSITE-ProRule" id="PRU01240"/>
    </source>
</evidence>
<accession>A1ZJL4</accession>
<keyword evidence="2 5" id="KW-0645">Protease</keyword>
<proteinExistence type="inferred from homology"/>
<dbReference type="Pfam" id="PF00082">
    <property type="entry name" value="Peptidase_S8"/>
    <property type="match status" value="1"/>
</dbReference>
<keyword evidence="8" id="KW-1185">Reference proteome</keyword>
<dbReference type="PRINTS" id="PR00723">
    <property type="entry name" value="SUBTILISIN"/>
</dbReference>
<gene>
    <name evidence="7" type="ORF">M23134_01371</name>
</gene>
<comment type="similarity">
    <text evidence="1 5">Belongs to the peptidase S8 family.</text>
</comment>